<dbReference type="GO" id="GO:0032259">
    <property type="term" value="P:methylation"/>
    <property type="evidence" value="ECO:0007669"/>
    <property type="project" value="UniProtKB-KW"/>
</dbReference>
<dbReference type="InterPro" id="IPR006901">
    <property type="entry name" value="TrmK"/>
</dbReference>
<name>A0A3Q8CF91_9LACO</name>
<evidence type="ECO:0000313" key="1">
    <source>
        <dbReference type="EMBL" id="AUJ32209.1"/>
    </source>
</evidence>
<evidence type="ECO:0000313" key="2">
    <source>
        <dbReference type="Proteomes" id="UP000324497"/>
    </source>
</evidence>
<keyword evidence="2" id="KW-1185">Reference proteome</keyword>
<dbReference type="PIRSF" id="PIRSF018637">
    <property type="entry name" value="TrmK"/>
    <property type="match status" value="1"/>
</dbReference>
<reference evidence="1 2" key="1">
    <citation type="submission" date="2016-11" db="EMBL/GenBank/DDBJ databases">
        <title>Interaction between Lactobacillus species and yeast in water kefir.</title>
        <authorList>
            <person name="Behr J."/>
            <person name="Xu D."/>
            <person name="Vogel R.F."/>
        </authorList>
    </citation>
    <scope>NUCLEOTIDE SEQUENCE [LARGE SCALE GENOMIC DNA]</scope>
    <source>
        <strain evidence="1 2">TMW 1.1827</strain>
    </source>
</reference>
<dbReference type="KEGG" id="lng:BSQ50_06360"/>
<sequence>MDAYHLSHRLQTVAGFVLSGSRLADIGSDHAYLPAYLVMNKKIKWAIAGEVVAGPYQNAVHEIRQLHLENLVATRQADGLAAIHVDEEIDVVTICGMGGSLICQILTAGFDQLNKQPRLILQPNVNEVAVRHWLIRNSYQIVAEEIVAEDRHIYEIIVADPIKEPITLTTTEYLFGPLLLQAKSPAFIQKWQGEKLKLQRVLAQLTQAQNEPVAKEQELQQKIKLIEEVLND</sequence>
<gene>
    <name evidence="1" type="ORF">BSQ50_06360</name>
</gene>
<dbReference type="RefSeq" id="WP_148126762.1">
    <property type="nucleotide sequence ID" value="NZ_CP018180.1"/>
</dbReference>
<dbReference type="PANTHER" id="PTHR38451">
    <property type="entry name" value="TRNA (ADENINE(22)-N(1))-METHYLTRANSFERASE"/>
    <property type="match status" value="1"/>
</dbReference>
<proteinExistence type="predicted"/>
<dbReference type="EMBL" id="CP018180">
    <property type="protein sequence ID" value="AUJ32209.1"/>
    <property type="molecule type" value="Genomic_DNA"/>
</dbReference>
<protein>
    <submittedName>
        <fullName evidence="1">SAM-dependent methyltransferase</fullName>
    </submittedName>
</protein>
<organism evidence="1 2">
    <name type="scientific">Liquorilactobacillus nagelii</name>
    <dbReference type="NCBI Taxonomy" id="82688"/>
    <lineage>
        <taxon>Bacteria</taxon>
        <taxon>Bacillati</taxon>
        <taxon>Bacillota</taxon>
        <taxon>Bacilli</taxon>
        <taxon>Lactobacillales</taxon>
        <taxon>Lactobacillaceae</taxon>
        <taxon>Liquorilactobacillus</taxon>
    </lineage>
</organism>
<dbReference type="InterPro" id="IPR029063">
    <property type="entry name" value="SAM-dependent_MTases_sf"/>
</dbReference>
<accession>A0A3Q8CF91</accession>
<dbReference type="Proteomes" id="UP000324497">
    <property type="component" value="Chromosome"/>
</dbReference>
<dbReference type="AlphaFoldDB" id="A0A3Q8CF91"/>
<dbReference type="Pfam" id="PF04816">
    <property type="entry name" value="TrmK"/>
    <property type="match status" value="1"/>
</dbReference>
<dbReference type="GO" id="GO:0160105">
    <property type="term" value="F:tRNA (adenine(22)-N1)-methyltransferase activity"/>
    <property type="evidence" value="ECO:0007669"/>
    <property type="project" value="InterPro"/>
</dbReference>
<keyword evidence="1" id="KW-0808">Transferase</keyword>
<keyword evidence="1" id="KW-0489">Methyltransferase</keyword>
<dbReference type="SUPFAM" id="SSF53335">
    <property type="entry name" value="S-adenosyl-L-methionine-dependent methyltransferases"/>
    <property type="match status" value="1"/>
</dbReference>
<dbReference type="Gene3D" id="3.40.50.150">
    <property type="entry name" value="Vaccinia Virus protein VP39"/>
    <property type="match status" value="1"/>
</dbReference>
<dbReference type="Gene3D" id="1.10.287.1890">
    <property type="match status" value="1"/>
</dbReference>
<dbReference type="PANTHER" id="PTHR38451:SF1">
    <property type="entry name" value="TRNA (ADENINE(22)-N(1))-METHYLTRANSFERASE"/>
    <property type="match status" value="1"/>
</dbReference>